<organism evidence="3 4">
    <name type="scientific">Listeria rocourtiae</name>
    <dbReference type="NCBI Taxonomy" id="647910"/>
    <lineage>
        <taxon>Bacteria</taxon>
        <taxon>Bacillati</taxon>
        <taxon>Bacillota</taxon>
        <taxon>Bacilli</taxon>
        <taxon>Bacillales</taxon>
        <taxon>Listeriaceae</taxon>
        <taxon>Listeria</taxon>
    </lineage>
</organism>
<feature type="non-terminal residue" evidence="3">
    <location>
        <position position="296"/>
    </location>
</feature>
<comment type="caution">
    <text evidence="3">The sequence shown here is derived from an EMBL/GenBank/DDBJ whole genome shotgun (WGS) entry which is preliminary data.</text>
</comment>
<accession>A0A4R6ZIJ0</accession>
<gene>
    <name evidence="3" type="ORF">DFP96_111123</name>
</gene>
<keyword evidence="1" id="KW-0175">Coiled coil</keyword>
<dbReference type="Proteomes" id="UP000295558">
    <property type="component" value="Unassembled WGS sequence"/>
</dbReference>
<dbReference type="Pfam" id="PF18449">
    <property type="entry name" value="Endotoxin_C2"/>
    <property type="match status" value="1"/>
</dbReference>
<evidence type="ECO:0000313" key="3">
    <source>
        <dbReference type="EMBL" id="TDR51814.1"/>
    </source>
</evidence>
<protein>
    <recommendedName>
        <fullName evidence="2">Pesticidal crystal protein Cry1Aa domain-containing protein</fullName>
    </recommendedName>
</protein>
<dbReference type="EMBL" id="SNZK01000011">
    <property type="protein sequence ID" value="TDR51814.1"/>
    <property type="molecule type" value="Genomic_DNA"/>
</dbReference>
<reference evidence="3 4" key="1">
    <citation type="submission" date="2019-03" db="EMBL/GenBank/DDBJ databases">
        <title>Genomic Encyclopedia of Type Strains, Phase III (KMG-III): the genomes of soil and plant-associated and newly described type strains.</title>
        <authorList>
            <person name="Whitman W."/>
        </authorList>
    </citation>
    <scope>NUCLEOTIDE SEQUENCE [LARGE SCALE GENOMIC DNA]</scope>
    <source>
        <strain evidence="3 4">CECT 7972</strain>
    </source>
</reference>
<evidence type="ECO:0000313" key="4">
    <source>
        <dbReference type="Proteomes" id="UP000295558"/>
    </source>
</evidence>
<sequence length="296" mass="33081">MKNVLSKKVISLATATAIITTSLVVPMGPIFTTAMASEFTVSERKNEGVYGVRSNTWFTPGSFKIKDEVRDGQLGVLMEVSYSGFVNQESINFNHWRGIQAENKVIHKVQNNSTLKASYFTTDKNEFEIRYGDVINLRLNGSDYYLGEMNVTINDYYNIPEETTVDQLFKDNTKDTAIIKLTTTQANIDAAKAQVEKLINSNKKTKLQDALQLAQNQVDKQGQEYEANQYNAIQQELGNLIENPAFKLTESSTAVDKWGLYRNNVAVSNASTSITLQQSVDTDGNIPTTNESIKMK</sequence>
<name>A0A4R6ZIJ0_9LIST</name>
<evidence type="ECO:0000259" key="2">
    <source>
        <dbReference type="Pfam" id="PF18449"/>
    </source>
</evidence>
<keyword evidence="4" id="KW-1185">Reference proteome</keyword>
<dbReference type="AlphaFoldDB" id="A0A4R6ZIJ0"/>
<proteinExistence type="predicted"/>
<evidence type="ECO:0000256" key="1">
    <source>
        <dbReference type="SAM" id="Coils"/>
    </source>
</evidence>
<feature type="coiled-coil region" evidence="1">
    <location>
        <begin position="181"/>
        <end position="224"/>
    </location>
</feature>
<dbReference type="InterPro" id="IPR054544">
    <property type="entry name" value="Pest_crys_Cry1Aa_dom-IV"/>
</dbReference>
<feature type="domain" description="Pesticidal crystal protein Cry1Aa" evidence="2">
    <location>
        <begin position="163"/>
        <end position="219"/>
    </location>
</feature>